<reference evidence="1 2" key="1">
    <citation type="journal article" date="2018" name="Front. Plant Sci.">
        <title>Red Clover (Trifolium pratense) and Zigzag Clover (T. medium) - A Picture of Genomic Similarities and Differences.</title>
        <authorList>
            <person name="Dluhosova J."/>
            <person name="Istvanek J."/>
            <person name="Nedelnik J."/>
            <person name="Repkova J."/>
        </authorList>
    </citation>
    <scope>NUCLEOTIDE SEQUENCE [LARGE SCALE GENOMIC DNA]</scope>
    <source>
        <strain evidence="2">cv. 10/8</strain>
        <tissue evidence="1">Leaf</tissue>
    </source>
</reference>
<keyword evidence="2" id="KW-1185">Reference proteome</keyword>
<proteinExistence type="predicted"/>
<dbReference type="AlphaFoldDB" id="A0A392TX42"/>
<accession>A0A392TX42</accession>
<evidence type="ECO:0000313" key="1">
    <source>
        <dbReference type="EMBL" id="MCI65672.1"/>
    </source>
</evidence>
<feature type="non-terminal residue" evidence="1">
    <location>
        <position position="1"/>
    </location>
</feature>
<organism evidence="1 2">
    <name type="scientific">Trifolium medium</name>
    <dbReference type="NCBI Taxonomy" id="97028"/>
    <lineage>
        <taxon>Eukaryota</taxon>
        <taxon>Viridiplantae</taxon>
        <taxon>Streptophyta</taxon>
        <taxon>Embryophyta</taxon>
        <taxon>Tracheophyta</taxon>
        <taxon>Spermatophyta</taxon>
        <taxon>Magnoliopsida</taxon>
        <taxon>eudicotyledons</taxon>
        <taxon>Gunneridae</taxon>
        <taxon>Pentapetalae</taxon>
        <taxon>rosids</taxon>
        <taxon>fabids</taxon>
        <taxon>Fabales</taxon>
        <taxon>Fabaceae</taxon>
        <taxon>Papilionoideae</taxon>
        <taxon>50 kb inversion clade</taxon>
        <taxon>NPAAA clade</taxon>
        <taxon>Hologalegina</taxon>
        <taxon>IRL clade</taxon>
        <taxon>Trifolieae</taxon>
        <taxon>Trifolium</taxon>
    </lineage>
</organism>
<dbReference type="EMBL" id="LXQA010679957">
    <property type="protein sequence ID" value="MCI65672.1"/>
    <property type="molecule type" value="Genomic_DNA"/>
</dbReference>
<evidence type="ECO:0000313" key="2">
    <source>
        <dbReference type="Proteomes" id="UP000265520"/>
    </source>
</evidence>
<name>A0A392TX42_9FABA</name>
<comment type="caution">
    <text evidence="1">The sequence shown here is derived from an EMBL/GenBank/DDBJ whole genome shotgun (WGS) entry which is preliminary data.</text>
</comment>
<sequence length="35" mass="3895">ENGAAHRSARRKHQEPLPSVRCTCSYGASRTFMCS</sequence>
<protein>
    <submittedName>
        <fullName evidence="1">Uncharacterized protein</fullName>
    </submittedName>
</protein>
<dbReference type="Proteomes" id="UP000265520">
    <property type="component" value="Unassembled WGS sequence"/>
</dbReference>